<keyword evidence="2" id="KW-0560">Oxidoreductase</keyword>
<reference evidence="5 6" key="1">
    <citation type="submission" date="2020-07" db="EMBL/GenBank/DDBJ databases">
        <title>Sequencing the genomes of 1000 actinobacteria strains.</title>
        <authorList>
            <person name="Klenk H.-P."/>
        </authorList>
    </citation>
    <scope>NUCLEOTIDE SEQUENCE [LARGE SCALE GENOMIC DNA]</scope>
    <source>
        <strain evidence="5 6">DSM 21349</strain>
    </source>
</reference>
<proteinExistence type="inferred from homology"/>
<evidence type="ECO:0000313" key="6">
    <source>
        <dbReference type="Proteomes" id="UP000580910"/>
    </source>
</evidence>
<accession>A0A7W3IXK5</accession>
<dbReference type="InterPro" id="IPR036291">
    <property type="entry name" value="NAD(P)-bd_dom_sf"/>
</dbReference>
<comment type="similarity">
    <text evidence="1">Belongs to the short-chain dehydrogenases/reductases (SDR) family.</text>
</comment>
<keyword evidence="6" id="KW-1185">Reference proteome</keyword>
<feature type="region of interest" description="Disordered" evidence="3">
    <location>
        <begin position="195"/>
        <end position="218"/>
    </location>
</feature>
<organism evidence="5 6">
    <name type="scientific">Nocardioides ginsengisegetis</name>
    <dbReference type="NCBI Taxonomy" id="661491"/>
    <lineage>
        <taxon>Bacteria</taxon>
        <taxon>Bacillati</taxon>
        <taxon>Actinomycetota</taxon>
        <taxon>Actinomycetes</taxon>
        <taxon>Propionibacteriales</taxon>
        <taxon>Nocardioidaceae</taxon>
        <taxon>Nocardioides</taxon>
    </lineage>
</organism>
<sequence length="250" mass="25299">MSADQGVVVITGGTRGIGAATARRLAAAGQALCLGYRSQHDTAHALAAELAGAGTEVRVVSCDVAIPDDVRALFAAADEMGRVVALVNAAAVLEQQCRMDAVDRARWERVFAVNVFGAAASCAEAVARMSTARGGAGGAIVNVSSRASELGSPNEYVDYAASKAALDTLSRGLALEVAAEGIRVNVVRPGIIDTDMHASGGDPGRAARLGPTQPMGRAGRPAEVAEAIAWLLGPAASFTTGAFLDVSGGR</sequence>
<dbReference type="Pfam" id="PF13561">
    <property type="entry name" value="adh_short_C2"/>
    <property type="match status" value="1"/>
</dbReference>
<evidence type="ECO:0000256" key="1">
    <source>
        <dbReference type="ARBA" id="ARBA00006484"/>
    </source>
</evidence>
<dbReference type="Proteomes" id="UP000580910">
    <property type="component" value="Unassembled WGS sequence"/>
</dbReference>
<dbReference type="CDD" id="cd05233">
    <property type="entry name" value="SDR_c"/>
    <property type="match status" value="1"/>
</dbReference>
<dbReference type="SUPFAM" id="SSF51735">
    <property type="entry name" value="NAD(P)-binding Rossmann-fold domains"/>
    <property type="match status" value="1"/>
</dbReference>
<dbReference type="SMART" id="SM00822">
    <property type="entry name" value="PKS_KR"/>
    <property type="match status" value="1"/>
</dbReference>
<dbReference type="InterPro" id="IPR002347">
    <property type="entry name" value="SDR_fam"/>
</dbReference>
<evidence type="ECO:0000256" key="3">
    <source>
        <dbReference type="SAM" id="MobiDB-lite"/>
    </source>
</evidence>
<dbReference type="PRINTS" id="PR00080">
    <property type="entry name" value="SDRFAMILY"/>
</dbReference>
<gene>
    <name evidence="5" type="ORF">FB382_000812</name>
</gene>
<evidence type="ECO:0000259" key="4">
    <source>
        <dbReference type="SMART" id="SM00822"/>
    </source>
</evidence>
<dbReference type="RefSeq" id="WP_182537020.1">
    <property type="nucleotide sequence ID" value="NZ_JACGXA010000001.1"/>
</dbReference>
<dbReference type="PANTHER" id="PTHR43639:SF1">
    <property type="entry name" value="SHORT-CHAIN DEHYDROGENASE_REDUCTASE FAMILY PROTEIN"/>
    <property type="match status" value="1"/>
</dbReference>
<evidence type="ECO:0000313" key="5">
    <source>
        <dbReference type="EMBL" id="MBA8802521.1"/>
    </source>
</evidence>
<dbReference type="PRINTS" id="PR00081">
    <property type="entry name" value="GDHRDH"/>
</dbReference>
<dbReference type="GO" id="GO:0016491">
    <property type="term" value="F:oxidoreductase activity"/>
    <property type="evidence" value="ECO:0007669"/>
    <property type="project" value="UniProtKB-KW"/>
</dbReference>
<name>A0A7W3IXK5_9ACTN</name>
<dbReference type="FunFam" id="3.40.50.720:FF:000084">
    <property type="entry name" value="Short-chain dehydrogenase reductase"/>
    <property type="match status" value="1"/>
</dbReference>
<dbReference type="Gene3D" id="3.40.50.720">
    <property type="entry name" value="NAD(P)-binding Rossmann-like Domain"/>
    <property type="match status" value="1"/>
</dbReference>
<dbReference type="EMBL" id="JACGXA010000001">
    <property type="protein sequence ID" value="MBA8802521.1"/>
    <property type="molecule type" value="Genomic_DNA"/>
</dbReference>
<comment type="caution">
    <text evidence="5">The sequence shown here is derived from an EMBL/GenBank/DDBJ whole genome shotgun (WGS) entry which is preliminary data.</text>
</comment>
<dbReference type="InterPro" id="IPR057326">
    <property type="entry name" value="KR_dom"/>
</dbReference>
<dbReference type="AlphaFoldDB" id="A0A7W3IXK5"/>
<dbReference type="PANTHER" id="PTHR43639">
    <property type="entry name" value="OXIDOREDUCTASE, SHORT-CHAIN DEHYDROGENASE/REDUCTASE FAMILY (AFU_ORTHOLOGUE AFUA_5G02870)"/>
    <property type="match status" value="1"/>
</dbReference>
<feature type="domain" description="Ketoreductase" evidence="4">
    <location>
        <begin position="6"/>
        <end position="185"/>
    </location>
</feature>
<protein>
    <submittedName>
        <fullName evidence="5">NAD(P)-dependent dehydrogenase (Short-subunit alcohol dehydrogenase family)</fullName>
    </submittedName>
</protein>
<evidence type="ECO:0000256" key="2">
    <source>
        <dbReference type="ARBA" id="ARBA00023002"/>
    </source>
</evidence>